<evidence type="ECO:0000313" key="2">
    <source>
        <dbReference type="Proteomes" id="UP001302949"/>
    </source>
</evidence>
<gene>
    <name evidence="1" type="ORF">VB248_08635</name>
</gene>
<evidence type="ECO:0000313" key="1">
    <source>
        <dbReference type="EMBL" id="MEA5139198.1"/>
    </source>
</evidence>
<dbReference type="RefSeq" id="WP_323296356.1">
    <property type="nucleotide sequence ID" value="NZ_JAYFUM010000008.1"/>
</dbReference>
<dbReference type="EMBL" id="JAYFUM010000008">
    <property type="protein sequence ID" value="MEA5139198.1"/>
    <property type="molecule type" value="Genomic_DNA"/>
</dbReference>
<comment type="caution">
    <text evidence="1">The sequence shown here is derived from an EMBL/GenBank/DDBJ whole genome shotgun (WGS) entry which is preliminary data.</text>
</comment>
<sequence length="140" mass="16489">MKQTTKSKLYITPWILSLGFNFLSVENQSIGVWEKWIIMICWLVIISLNIKRINEHYKGLTLIDDVLIVRDTFTKEKQYNLKTVLSWTENHYQCMGFNTGSEIILRTSSGIKINLWVKKSEGFEKLSDYLNENLSDKYEN</sequence>
<keyword evidence="2" id="KW-1185">Reference proteome</keyword>
<accession>A0ABU5Q9B6</accession>
<dbReference type="Proteomes" id="UP001302949">
    <property type="component" value="Unassembled WGS sequence"/>
</dbReference>
<evidence type="ECO:0008006" key="3">
    <source>
        <dbReference type="Google" id="ProtNLM"/>
    </source>
</evidence>
<name>A0ABU5Q9B6_9BACT</name>
<proteinExistence type="predicted"/>
<organism evidence="1 2">
    <name type="scientific">Arcicella rigui</name>
    <dbReference type="NCBI Taxonomy" id="797020"/>
    <lineage>
        <taxon>Bacteria</taxon>
        <taxon>Pseudomonadati</taxon>
        <taxon>Bacteroidota</taxon>
        <taxon>Cytophagia</taxon>
        <taxon>Cytophagales</taxon>
        <taxon>Flectobacillaceae</taxon>
        <taxon>Arcicella</taxon>
    </lineage>
</organism>
<protein>
    <recommendedName>
        <fullName evidence="3">DUF304 domain-containing protein</fullName>
    </recommendedName>
</protein>
<reference evidence="1 2" key="1">
    <citation type="submission" date="2023-12" db="EMBL/GenBank/DDBJ databases">
        <title>Novel species of the genus Arcicella isolated from rivers.</title>
        <authorList>
            <person name="Lu H."/>
        </authorList>
    </citation>
    <scope>NUCLEOTIDE SEQUENCE [LARGE SCALE GENOMIC DNA]</scope>
    <source>
        <strain evidence="1 2">KCTC 23307</strain>
    </source>
</reference>